<dbReference type="Pfam" id="PF01272">
    <property type="entry name" value="GreA_GreB"/>
    <property type="match status" value="1"/>
</dbReference>
<dbReference type="InterPro" id="IPR036953">
    <property type="entry name" value="GreA/GreB_C_sf"/>
</dbReference>
<dbReference type="Proteomes" id="UP000570361">
    <property type="component" value="Unassembled WGS sequence"/>
</dbReference>
<protein>
    <submittedName>
        <fullName evidence="2">Transcription elongation factor GreA</fullName>
    </submittedName>
</protein>
<proteinExistence type="predicted"/>
<dbReference type="InterPro" id="IPR001437">
    <property type="entry name" value="Tscrpt_elong_fac_GreA/B_C"/>
</dbReference>
<keyword evidence="2" id="KW-0251">Elongation factor</keyword>
<gene>
    <name evidence="2" type="ORF">FHS18_005462</name>
</gene>
<accession>A0A7W5FQD2</accession>
<dbReference type="GO" id="GO:0003677">
    <property type="term" value="F:DNA binding"/>
    <property type="evidence" value="ECO:0007669"/>
    <property type="project" value="InterPro"/>
</dbReference>
<dbReference type="SUPFAM" id="SSF54534">
    <property type="entry name" value="FKBP-like"/>
    <property type="match status" value="1"/>
</dbReference>
<dbReference type="RefSeq" id="WP_183603438.1">
    <property type="nucleotide sequence ID" value="NZ_JACHXK010000018.1"/>
</dbReference>
<dbReference type="EMBL" id="JACHXK010000018">
    <property type="protein sequence ID" value="MBB3113350.1"/>
    <property type="molecule type" value="Genomic_DNA"/>
</dbReference>
<dbReference type="AlphaFoldDB" id="A0A7W5FQD2"/>
<keyword evidence="3" id="KW-1185">Reference proteome</keyword>
<name>A0A7W5FQD2_9BACL</name>
<reference evidence="2 3" key="1">
    <citation type="submission" date="2020-08" db="EMBL/GenBank/DDBJ databases">
        <title>Genomic Encyclopedia of Type Strains, Phase III (KMG-III): the genomes of soil and plant-associated and newly described type strains.</title>
        <authorList>
            <person name="Whitman W."/>
        </authorList>
    </citation>
    <scope>NUCLEOTIDE SEQUENCE [LARGE SCALE GENOMIC DNA]</scope>
    <source>
        <strain evidence="2 3">CECT 5862</strain>
    </source>
</reference>
<keyword evidence="2" id="KW-0648">Protein biosynthesis</keyword>
<evidence type="ECO:0000259" key="1">
    <source>
        <dbReference type="Pfam" id="PF01272"/>
    </source>
</evidence>
<sequence>MNNFDMRDRILQQLVRLEESKTDFLDHFPLPAGYEERRSVAILMERYVHRLEKLLFFLTHDSGFRLNFVIIDSTVTIMNTQLNTLESYKICFPDNSEVDAGHISFLSPIGRQLLLAPIYTNVNLTVPDGECEYVVNQITFS</sequence>
<dbReference type="GO" id="GO:0003746">
    <property type="term" value="F:translation elongation factor activity"/>
    <property type="evidence" value="ECO:0007669"/>
    <property type="project" value="UniProtKB-KW"/>
</dbReference>
<evidence type="ECO:0000313" key="3">
    <source>
        <dbReference type="Proteomes" id="UP000570361"/>
    </source>
</evidence>
<evidence type="ECO:0000313" key="2">
    <source>
        <dbReference type="EMBL" id="MBB3113350.1"/>
    </source>
</evidence>
<dbReference type="Gene3D" id="3.10.50.30">
    <property type="entry name" value="Transcription elongation factor, GreA/GreB, C-terminal domain"/>
    <property type="match status" value="1"/>
</dbReference>
<comment type="caution">
    <text evidence="2">The sequence shown here is derived from an EMBL/GenBank/DDBJ whole genome shotgun (WGS) entry which is preliminary data.</text>
</comment>
<feature type="domain" description="Transcription elongation factor GreA/GreB C-terminal" evidence="1">
    <location>
        <begin position="68"/>
        <end position="139"/>
    </location>
</feature>
<dbReference type="GO" id="GO:0032784">
    <property type="term" value="P:regulation of DNA-templated transcription elongation"/>
    <property type="evidence" value="ECO:0007669"/>
    <property type="project" value="InterPro"/>
</dbReference>
<organism evidence="2 3">
    <name type="scientific">Paenibacillus phyllosphaerae</name>
    <dbReference type="NCBI Taxonomy" id="274593"/>
    <lineage>
        <taxon>Bacteria</taxon>
        <taxon>Bacillati</taxon>
        <taxon>Bacillota</taxon>
        <taxon>Bacilli</taxon>
        <taxon>Bacillales</taxon>
        <taxon>Paenibacillaceae</taxon>
        <taxon>Paenibacillus</taxon>
    </lineage>
</organism>